<keyword evidence="4" id="KW-0378">Hydrolase</keyword>
<dbReference type="PIRSF" id="PIRSF005902">
    <property type="entry name" value="DNase_TatD"/>
    <property type="match status" value="1"/>
</dbReference>
<dbReference type="EMBL" id="CAHR02000087">
    <property type="protein sequence ID" value="CCG82498.1"/>
    <property type="molecule type" value="Genomic_DNA"/>
</dbReference>
<name>R4XDL7_TAPDE</name>
<feature type="binding site" evidence="5">
    <location>
        <position position="115"/>
    </location>
    <ligand>
        <name>a divalent metal cation</name>
        <dbReference type="ChEBI" id="CHEBI:60240"/>
        <label>1</label>
    </ligand>
</feature>
<evidence type="ECO:0000313" key="7">
    <source>
        <dbReference type="Proteomes" id="UP000013776"/>
    </source>
</evidence>
<evidence type="ECO:0000256" key="5">
    <source>
        <dbReference type="PIRSR" id="PIRSR005902-1"/>
    </source>
</evidence>
<dbReference type="OrthoDB" id="6079689at2759"/>
<feature type="binding site" evidence="5">
    <location>
        <position position="226"/>
    </location>
    <ligand>
        <name>a divalent metal cation</name>
        <dbReference type="ChEBI" id="CHEBI:60240"/>
        <label>1</label>
    </ligand>
</feature>
<sequence>MSPRFFDIGVNATDTQFQGIYRSKWKHDSDFELVRQRSVEAGCEHWLITGGDLADAKEALTLSRSHTSWYSTAGVHPTRSNIMASHKAGPAAYLTELRALIIQGQQENKIKAFGEFGLDYDRLDWSPKETQLPVFEAQLELAVELQLPLFLHSRACEEDFLRILTPYNDRLPLRGVIHSFTGSLNEMKQLTQSGWSIGINGCSLKTDENLTVVREIPLDLLMLETDAPWCDIRPSHAGHKYLKLASVPSIPDSKKVERFESGKMVRSRNEPCTIVQVAWIVAQVKGVAYEEVVDRAFENTMKMFG</sequence>
<dbReference type="Pfam" id="PF01026">
    <property type="entry name" value="TatD_DNase"/>
    <property type="match status" value="1"/>
</dbReference>
<protein>
    <submittedName>
        <fullName evidence="6">Deoxyribonuclease Tat-D</fullName>
    </submittedName>
</protein>
<dbReference type="InterPro" id="IPR050891">
    <property type="entry name" value="TatD-type_Hydrolase"/>
</dbReference>
<feature type="binding site" evidence="5">
    <location>
        <position position="152"/>
    </location>
    <ligand>
        <name>a divalent metal cation</name>
        <dbReference type="ChEBI" id="CHEBI:60240"/>
        <label>2</label>
    </ligand>
</feature>
<comment type="similarity">
    <text evidence="1">Belongs to the metallo-dependent hydrolases superfamily. TatD-type hydrolase family.</text>
</comment>
<dbReference type="CDD" id="cd01310">
    <property type="entry name" value="TatD_DNAse"/>
    <property type="match status" value="1"/>
</dbReference>
<feature type="binding site" evidence="5">
    <location>
        <position position="178"/>
    </location>
    <ligand>
        <name>a divalent metal cation</name>
        <dbReference type="ChEBI" id="CHEBI:60240"/>
        <label>2</label>
    </ligand>
</feature>
<dbReference type="GO" id="GO:0005829">
    <property type="term" value="C:cytosol"/>
    <property type="evidence" value="ECO:0007669"/>
    <property type="project" value="TreeGrafter"/>
</dbReference>
<dbReference type="PROSITE" id="PS01091">
    <property type="entry name" value="TATD_3"/>
    <property type="match status" value="1"/>
</dbReference>
<dbReference type="GO" id="GO:0046872">
    <property type="term" value="F:metal ion binding"/>
    <property type="evidence" value="ECO:0007669"/>
    <property type="project" value="UniProtKB-KW"/>
</dbReference>
<evidence type="ECO:0000256" key="1">
    <source>
        <dbReference type="ARBA" id="ARBA00009275"/>
    </source>
</evidence>
<dbReference type="eggNOG" id="KOG3020">
    <property type="taxonomic scope" value="Eukaryota"/>
</dbReference>
<dbReference type="PANTHER" id="PTHR10060">
    <property type="entry name" value="TATD FAMILY DEOXYRIBONUCLEASE"/>
    <property type="match status" value="1"/>
</dbReference>
<dbReference type="AlphaFoldDB" id="R4XDL7"/>
<organism evidence="6 7">
    <name type="scientific">Taphrina deformans (strain PYCC 5710 / ATCC 11124 / CBS 356.35 / IMI 108563 / JCM 9778 / NBRC 8474)</name>
    <name type="common">Peach leaf curl fungus</name>
    <name type="synonym">Lalaria deformans</name>
    <dbReference type="NCBI Taxonomy" id="1097556"/>
    <lineage>
        <taxon>Eukaryota</taxon>
        <taxon>Fungi</taxon>
        <taxon>Dikarya</taxon>
        <taxon>Ascomycota</taxon>
        <taxon>Taphrinomycotina</taxon>
        <taxon>Taphrinomycetes</taxon>
        <taxon>Taphrinales</taxon>
        <taxon>Taphrinaceae</taxon>
        <taxon>Taphrina</taxon>
    </lineage>
</organism>
<dbReference type="SUPFAM" id="SSF51556">
    <property type="entry name" value="Metallo-dependent hydrolases"/>
    <property type="match status" value="1"/>
</dbReference>
<dbReference type="Gene3D" id="3.20.20.140">
    <property type="entry name" value="Metal-dependent hydrolases"/>
    <property type="match status" value="1"/>
</dbReference>
<comment type="caution">
    <text evidence="6">The sequence shown here is derived from an EMBL/GenBank/DDBJ whole genome shotgun (WGS) entry which is preliminary data.</text>
</comment>
<dbReference type="STRING" id="1097556.R4XDL7"/>
<dbReference type="GO" id="GO:0008296">
    <property type="term" value="F:3'-5'-DNA exonuclease activity"/>
    <property type="evidence" value="ECO:0007669"/>
    <property type="project" value="TreeGrafter"/>
</dbReference>
<reference evidence="6 7" key="1">
    <citation type="journal article" date="2013" name="MBio">
        <title>Genome sequencing of the plant pathogen Taphrina deformans, the causal agent of peach leaf curl.</title>
        <authorList>
            <person name="Cisse O.H."/>
            <person name="Almeida J.M.G.C.F."/>
            <person name="Fonseca A."/>
            <person name="Kumar A.A."/>
            <person name="Salojaervi J."/>
            <person name="Overmyer K."/>
            <person name="Hauser P.M."/>
            <person name="Pagni M."/>
        </authorList>
    </citation>
    <scope>NUCLEOTIDE SEQUENCE [LARGE SCALE GENOMIC DNA]</scope>
    <source>
        <strain evidence="7">PYCC 5710 / ATCC 11124 / CBS 356.35 / IMI 108563 / JCM 9778 / NBRC 8474</strain>
    </source>
</reference>
<dbReference type="InterPro" id="IPR032466">
    <property type="entry name" value="Metal_Hydrolase"/>
</dbReference>
<dbReference type="VEuPathDB" id="FungiDB:TAPDE_002513"/>
<proteinExistence type="inferred from homology"/>
<dbReference type="PANTHER" id="PTHR10060:SF15">
    <property type="entry name" value="DEOXYRIBONUCLEASE TATDN1"/>
    <property type="match status" value="1"/>
</dbReference>
<keyword evidence="7" id="KW-1185">Reference proteome</keyword>
<gene>
    <name evidence="6" type="ORF">TAPDE_002513</name>
</gene>
<dbReference type="InterPro" id="IPR001130">
    <property type="entry name" value="TatD-like"/>
</dbReference>
<evidence type="ECO:0000313" key="6">
    <source>
        <dbReference type="EMBL" id="CCG82498.1"/>
    </source>
</evidence>
<evidence type="ECO:0000256" key="3">
    <source>
        <dbReference type="ARBA" id="ARBA00022723"/>
    </source>
</evidence>
<dbReference type="Proteomes" id="UP000013776">
    <property type="component" value="Unassembled WGS sequence"/>
</dbReference>
<accession>R4XDL7</accession>
<keyword evidence="3 5" id="KW-0479">Metal-binding</keyword>
<dbReference type="InterPro" id="IPR018228">
    <property type="entry name" value="DNase_TatD-rel_CS"/>
</dbReference>
<keyword evidence="2" id="KW-0540">Nuclease</keyword>
<evidence type="ECO:0000256" key="2">
    <source>
        <dbReference type="ARBA" id="ARBA00022722"/>
    </source>
</evidence>
<evidence type="ECO:0000256" key="4">
    <source>
        <dbReference type="ARBA" id="ARBA00022801"/>
    </source>
</evidence>